<evidence type="ECO:0000313" key="2">
    <source>
        <dbReference type="Proteomes" id="UP000827092"/>
    </source>
</evidence>
<reference evidence="1 2" key="1">
    <citation type="journal article" date="2022" name="Nat. Ecol. Evol.">
        <title>A masculinizing supergene underlies an exaggerated male reproductive morph in a spider.</title>
        <authorList>
            <person name="Hendrickx F."/>
            <person name="De Corte Z."/>
            <person name="Sonet G."/>
            <person name="Van Belleghem S.M."/>
            <person name="Kostlbacher S."/>
            <person name="Vangestel C."/>
        </authorList>
    </citation>
    <scope>NUCLEOTIDE SEQUENCE [LARGE SCALE GENOMIC DNA]</scope>
    <source>
        <strain evidence="1">W744_W776</strain>
    </source>
</reference>
<sequence>MSVRPLSNQLLRCVSFCDKQIYFLSGGGGRNNESMTRLGLQSSALARAMTPEVTPPLPLLPFPSPSDISTQRNALYFDSLMLTNGPMYKMIRLCGQAT</sequence>
<accession>A0AAV6VSX5</accession>
<evidence type="ECO:0000313" key="1">
    <source>
        <dbReference type="EMBL" id="KAG8199799.1"/>
    </source>
</evidence>
<dbReference type="Proteomes" id="UP000827092">
    <property type="component" value="Unassembled WGS sequence"/>
</dbReference>
<protein>
    <submittedName>
        <fullName evidence="1">Uncharacterized protein</fullName>
    </submittedName>
</protein>
<keyword evidence="2" id="KW-1185">Reference proteome</keyword>
<gene>
    <name evidence="1" type="ORF">JTE90_000892</name>
</gene>
<comment type="caution">
    <text evidence="1">The sequence shown here is derived from an EMBL/GenBank/DDBJ whole genome shotgun (WGS) entry which is preliminary data.</text>
</comment>
<proteinExistence type="predicted"/>
<organism evidence="1 2">
    <name type="scientific">Oedothorax gibbosus</name>
    <dbReference type="NCBI Taxonomy" id="931172"/>
    <lineage>
        <taxon>Eukaryota</taxon>
        <taxon>Metazoa</taxon>
        <taxon>Ecdysozoa</taxon>
        <taxon>Arthropoda</taxon>
        <taxon>Chelicerata</taxon>
        <taxon>Arachnida</taxon>
        <taxon>Araneae</taxon>
        <taxon>Araneomorphae</taxon>
        <taxon>Entelegynae</taxon>
        <taxon>Araneoidea</taxon>
        <taxon>Linyphiidae</taxon>
        <taxon>Erigoninae</taxon>
        <taxon>Oedothorax</taxon>
    </lineage>
</organism>
<dbReference type="AlphaFoldDB" id="A0AAV6VSX5"/>
<name>A0AAV6VSX5_9ARAC</name>
<dbReference type="EMBL" id="JAFNEN010000024">
    <property type="protein sequence ID" value="KAG8199799.1"/>
    <property type="molecule type" value="Genomic_DNA"/>
</dbReference>